<keyword evidence="4" id="KW-0812">Transmembrane</keyword>
<evidence type="ECO:0000256" key="1">
    <source>
        <dbReference type="ARBA" id="ARBA00022475"/>
    </source>
</evidence>
<dbReference type="PANTHER" id="PTHR48090:SF3">
    <property type="entry name" value="UNDECAPRENYL-PHOSPHATE 4-DEOXY-4-FORMAMIDO-L-ARABINOSE TRANSFERASE"/>
    <property type="match status" value="1"/>
</dbReference>
<dbReference type="GO" id="GO:0099621">
    <property type="term" value="F:undecaprenyl-phosphate 4-deoxy-4-formamido-L-arabinose transferase activity"/>
    <property type="evidence" value="ECO:0007669"/>
    <property type="project" value="TreeGrafter"/>
</dbReference>
<evidence type="ECO:0000256" key="5">
    <source>
        <dbReference type="ARBA" id="ARBA00022985"/>
    </source>
</evidence>
<evidence type="ECO:0000256" key="4">
    <source>
        <dbReference type="ARBA" id="ARBA00022692"/>
    </source>
</evidence>
<dbReference type="PANTHER" id="PTHR48090">
    <property type="entry name" value="UNDECAPRENYL-PHOSPHATE 4-DEOXY-4-FORMAMIDO-L-ARABINOSE TRANSFERASE-RELATED"/>
    <property type="match status" value="1"/>
</dbReference>
<dbReference type="Proteomes" id="UP000824161">
    <property type="component" value="Unassembled WGS sequence"/>
</dbReference>
<evidence type="ECO:0000256" key="7">
    <source>
        <dbReference type="ARBA" id="ARBA00023136"/>
    </source>
</evidence>
<evidence type="ECO:0000256" key="6">
    <source>
        <dbReference type="ARBA" id="ARBA00022989"/>
    </source>
</evidence>
<keyword evidence="2" id="KW-0328">Glycosyltransferase</keyword>
<evidence type="ECO:0000259" key="8">
    <source>
        <dbReference type="Pfam" id="PF00535"/>
    </source>
</evidence>
<reference evidence="9" key="1">
    <citation type="submission" date="2020-10" db="EMBL/GenBank/DDBJ databases">
        <authorList>
            <person name="Gilroy R."/>
        </authorList>
    </citation>
    <scope>NUCLEOTIDE SEQUENCE</scope>
    <source>
        <strain evidence="9">1383</strain>
    </source>
</reference>
<protein>
    <submittedName>
        <fullName evidence="9">Glycosyltransferase family 2 protein</fullName>
    </submittedName>
</protein>
<keyword evidence="5" id="KW-0448">Lipopolysaccharide biosynthesis</keyword>
<sequence>MNKTQDYFMTVIVPVFNERDNMQRLEEELKKYLATAKLVSCILFVDDGSTDGSTEMIRDICGRNPDMFYLCFEKNCGNSAAMKAGIDYAQSTYVGYIDADLQTTPEDFNLLAEYADRYTLVTGIRANRKDTLAKRIQSKIGNAFRRMMTGDDAKDTGCPLKLIRTENAKRMPLFTGLHRFVPALIALQNGTVKQVPIRHFPRTAGKSKYTMWNRLIGPFNDCFAYRWMKSRYINYKVKDTDL</sequence>
<dbReference type="GO" id="GO:0009103">
    <property type="term" value="P:lipopolysaccharide biosynthetic process"/>
    <property type="evidence" value="ECO:0007669"/>
    <property type="project" value="UniProtKB-KW"/>
</dbReference>
<organism evidence="9 10">
    <name type="scientific">Candidatus Merdimorpha stercoravium</name>
    <dbReference type="NCBI Taxonomy" id="2840863"/>
    <lineage>
        <taxon>Bacteria</taxon>
        <taxon>Pseudomonadati</taxon>
        <taxon>Bacteroidota</taxon>
        <taxon>Flavobacteriia</taxon>
        <taxon>Flavobacteriales</taxon>
        <taxon>Candidatus Merdimorpha</taxon>
    </lineage>
</organism>
<keyword evidence="1" id="KW-1003">Cell membrane</keyword>
<proteinExistence type="predicted"/>
<evidence type="ECO:0000256" key="3">
    <source>
        <dbReference type="ARBA" id="ARBA00022679"/>
    </source>
</evidence>
<dbReference type="Pfam" id="PF00535">
    <property type="entry name" value="Glycos_transf_2"/>
    <property type="match status" value="1"/>
</dbReference>
<accession>A0A9D1HAB2</accession>
<dbReference type="CDD" id="cd04187">
    <property type="entry name" value="DPM1_like_bac"/>
    <property type="match status" value="1"/>
</dbReference>
<dbReference type="AlphaFoldDB" id="A0A9D1HAB2"/>
<keyword evidence="3" id="KW-0808">Transferase</keyword>
<evidence type="ECO:0000313" key="10">
    <source>
        <dbReference type="Proteomes" id="UP000824161"/>
    </source>
</evidence>
<evidence type="ECO:0000313" key="9">
    <source>
        <dbReference type="EMBL" id="HIT98159.1"/>
    </source>
</evidence>
<dbReference type="GO" id="GO:0005886">
    <property type="term" value="C:plasma membrane"/>
    <property type="evidence" value="ECO:0007669"/>
    <property type="project" value="TreeGrafter"/>
</dbReference>
<reference evidence="9" key="2">
    <citation type="journal article" date="2021" name="PeerJ">
        <title>Extensive microbial diversity within the chicken gut microbiome revealed by metagenomics and culture.</title>
        <authorList>
            <person name="Gilroy R."/>
            <person name="Ravi A."/>
            <person name="Getino M."/>
            <person name="Pursley I."/>
            <person name="Horton D.L."/>
            <person name="Alikhan N.F."/>
            <person name="Baker D."/>
            <person name="Gharbi K."/>
            <person name="Hall N."/>
            <person name="Watson M."/>
            <person name="Adriaenssens E.M."/>
            <person name="Foster-Nyarko E."/>
            <person name="Jarju S."/>
            <person name="Secka A."/>
            <person name="Antonio M."/>
            <person name="Oren A."/>
            <person name="Chaudhuri R.R."/>
            <person name="La Ragione R."/>
            <person name="Hildebrand F."/>
            <person name="Pallen M.J."/>
        </authorList>
    </citation>
    <scope>NUCLEOTIDE SEQUENCE</scope>
    <source>
        <strain evidence="9">1383</strain>
    </source>
</reference>
<name>A0A9D1HAB2_9FLAO</name>
<dbReference type="InterPro" id="IPR050256">
    <property type="entry name" value="Glycosyltransferase_2"/>
</dbReference>
<comment type="caution">
    <text evidence="9">The sequence shown here is derived from an EMBL/GenBank/DDBJ whole genome shotgun (WGS) entry which is preliminary data.</text>
</comment>
<dbReference type="InterPro" id="IPR001173">
    <property type="entry name" value="Glyco_trans_2-like"/>
</dbReference>
<dbReference type="SUPFAM" id="SSF53448">
    <property type="entry name" value="Nucleotide-diphospho-sugar transferases"/>
    <property type="match status" value="1"/>
</dbReference>
<gene>
    <name evidence="9" type="ORF">IAC44_04895</name>
</gene>
<dbReference type="InterPro" id="IPR029044">
    <property type="entry name" value="Nucleotide-diphossugar_trans"/>
</dbReference>
<feature type="domain" description="Glycosyltransferase 2-like" evidence="8">
    <location>
        <begin position="10"/>
        <end position="159"/>
    </location>
</feature>
<dbReference type="EMBL" id="DVLY01000114">
    <property type="protein sequence ID" value="HIT98159.1"/>
    <property type="molecule type" value="Genomic_DNA"/>
</dbReference>
<keyword evidence="6" id="KW-1133">Transmembrane helix</keyword>
<dbReference type="Gene3D" id="3.90.550.10">
    <property type="entry name" value="Spore Coat Polysaccharide Biosynthesis Protein SpsA, Chain A"/>
    <property type="match status" value="1"/>
</dbReference>
<evidence type="ECO:0000256" key="2">
    <source>
        <dbReference type="ARBA" id="ARBA00022676"/>
    </source>
</evidence>
<keyword evidence="7" id="KW-0472">Membrane</keyword>